<proteinExistence type="predicted"/>
<name>A0A917A8R7_9STRE</name>
<reference evidence="1" key="1">
    <citation type="journal article" date="2014" name="Int. J. Syst. Evol. Microbiol.">
        <title>Complete genome sequence of Corynebacterium casei LMG S-19264T (=DSM 44701T), isolated from a smear-ripened cheese.</title>
        <authorList>
            <consortium name="US DOE Joint Genome Institute (JGI-PGF)"/>
            <person name="Walter F."/>
            <person name="Albersmeier A."/>
            <person name="Kalinowski J."/>
            <person name="Ruckert C."/>
        </authorList>
    </citation>
    <scope>NUCLEOTIDE SEQUENCE</scope>
    <source>
        <strain evidence="1">CGMCC 1.15533</strain>
    </source>
</reference>
<dbReference type="RefSeq" id="WP_068993262.1">
    <property type="nucleotide sequence ID" value="NZ_BMJN01000026.1"/>
</dbReference>
<protein>
    <submittedName>
        <fullName evidence="1">Uncharacterized protein</fullName>
    </submittedName>
</protein>
<comment type="caution">
    <text evidence="1">The sequence shown here is derived from an EMBL/GenBank/DDBJ whole genome shotgun (WGS) entry which is preliminary data.</text>
</comment>
<evidence type="ECO:0000313" key="2">
    <source>
        <dbReference type="Proteomes" id="UP000660801"/>
    </source>
</evidence>
<sequence length="200" mass="22674">MTLQQIQAQIAKLGVYKQQQIEAYQSLKTDLYKKVREQTMYQSEADLRLSNFRKEAEAYSTTEYNSIKNKLSAFEQSEKEKIKAEYETVTADDVAELTLLGTMAVNEGEIKGYLERYKKNPLAVKKIHEIATENKIELPQYILKEDRLSNTIETLKQYAGYYQAAEIADNLGSASDLAFTLVVADEGMNQAVDSYVVTAP</sequence>
<dbReference type="AlphaFoldDB" id="A0A917A8R7"/>
<dbReference type="Proteomes" id="UP000660801">
    <property type="component" value="Unassembled WGS sequence"/>
</dbReference>
<reference evidence="1" key="2">
    <citation type="submission" date="2020-09" db="EMBL/GenBank/DDBJ databases">
        <authorList>
            <person name="Sun Q."/>
            <person name="Zhou Y."/>
        </authorList>
    </citation>
    <scope>NUCLEOTIDE SEQUENCE</scope>
    <source>
        <strain evidence="1">CGMCC 1.15533</strain>
    </source>
</reference>
<keyword evidence="2" id="KW-1185">Reference proteome</keyword>
<evidence type="ECO:0000313" key="1">
    <source>
        <dbReference type="EMBL" id="GGE34674.1"/>
    </source>
</evidence>
<gene>
    <name evidence="1" type="ORF">GCM10011510_15000</name>
</gene>
<dbReference type="EMBL" id="BMJN01000026">
    <property type="protein sequence ID" value="GGE34674.1"/>
    <property type="molecule type" value="Genomic_DNA"/>
</dbReference>
<organism evidence="1 2">
    <name type="scientific">Streptococcus himalayensis</name>
    <dbReference type="NCBI Taxonomy" id="1888195"/>
    <lineage>
        <taxon>Bacteria</taxon>
        <taxon>Bacillati</taxon>
        <taxon>Bacillota</taxon>
        <taxon>Bacilli</taxon>
        <taxon>Lactobacillales</taxon>
        <taxon>Streptococcaceae</taxon>
        <taxon>Streptococcus</taxon>
    </lineage>
</organism>
<accession>A0A917A8R7</accession>
<dbReference type="OrthoDB" id="2216983at2"/>